<dbReference type="EMBL" id="ASXJ01000067">
    <property type="protein sequence ID" value="ERM02706.1"/>
    <property type="molecule type" value="Genomic_DNA"/>
</dbReference>
<sequence length="161" mass="17107">MLVLHIVFIGVGATLITDIWTMARARVFGVASLDYGLVGRWFGHMLEGRFVHERITASPPVRGEKLLGWGGVHYAIGVLFAAGLVAAGGLEWMASPKLLPALAFGLLTVAAPFLVMQPGMGAGIAARKTPKPWAARGWSIVTHLWFGAGLYLAALAATLIF</sequence>
<evidence type="ECO:0000256" key="1">
    <source>
        <dbReference type="SAM" id="Phobius"/>
    </source>
</evidence>
<feature type="transmembrane region" description="Helical" evidence="1">
    <location>
        <begin position="137"/>
        <end position="160"/>
    </location>
</feature>
<gene>
    <name evidence="2" type="ORF">Q644_15170</name>
</gene>
<dbReference type="Pfam" id="PF11158">
    <property type="entry name" value="DUF2938"/>
    <property type="match status" value="1"/>
</dbReference>
<dbReference type="Proteomes" id="UP000016842">
    <property type="component" value="Unassembled WGS sequence"/>
</dbReference>
<accession>U4VIR7</accession>
<dbReference type="PATRIC" id="fig|1337887.3.peg.1371"/>
<proteinExistence type="predicted"/>
<feature type="transmembrane region" description="Helical" evidence="1">
    <location>
        <begin position="98"/>
        <end position="116"/>
    </location>
</feature>
<keyword evidence="1" id="KW-0812">Transmembrane</keyword>
<keyword evidence="1" id="KW-1133">Transmembrane helix</keyword>
<keyword evidence="1" id="KW-0472">Membrane</keyword>
<evidence type="ECO:0000313" key="2">
    <source>
        <dbReference type="EMBL" id="ERM02706.1"/>
    </source>
</evidence>
<organism evidence="2 3">
    <name type="scientific">Brucella intermedia 229E</name>
    <dbReference type="NCBI Taxonomy" id="1337887"/>
    <lineage>
        <taxon>Bacteria</taxon>
        <taxon>Pseudomonadati</taxon>
        <taxon>Pseudomonadota</taxon>
        <taxon>Alphaproteobacteria</taxon>
        <taxon>Hyphomicrobiales</taxon>
        <taxon>Brucellaceae</taxon>
        <taxon>Brucella/Ochrobactrum group</taxon>
        <taxon>Brucella</taxon>
    </lineage>
</organism>
<dbReference type="InterPro" id="IPR021329">
    <property type="entry name" value="DUF2938"/>
</dbReference>
<protein>
    <submittedName>
        <fullName evidence="2">Membrane protein</fullName>
    </submittedName>
</protein>
<feature type="transmembrane region" description="Helical" evidence="1">
    <location>
        <begin position="6"/>
        <end position="23"/>
    </location>
</feature>
<evidence type="ECO:0000313" key="3">
    <source>
        <dbReference type="Proteomes" id="UP000016842"/>
    </source>
</evidence>
<feature type="transmembrane region" description="Helical" evidence="1">
    <location>
        <begin position="66"/>
        <end position="86"/>
    </location>
</feature>
<name>U4VIR7_9HYPH</name>
<comment type="caution">
    <text evidence="2">The sequence shown here is derived from an EMBL/GenBank/DDBJ whole genome shotgun (WGS) entry which is preliminary data.</text>
</comment>
<reference evidence="2 3" key="1">
    <citation type="journal article" date="2014" name="FEMS Microbiol. Lett.">
        <title>Genome sequencing analysis reveals virulence-related gene content of Ochrobactrum intermedium strain 229E, a urease-positive strain isolated from the human gastric niche.</title>
        <authorList>
            <person name="Kulkarni G.J."/>
            <person name="Shetty S."/>
            <person name="Dharne M.S."/>
            <person name="Shouche Y.S."/>
        </authorList>
    </citation>
    <scope>NUCLEOTIDE SEQUENCE [LARGE SCALE GENOMIC DNA]</scope>
    <source>
        <strain evidence="2 3">229E</strain>
    </source>
</reference>
<dbReference type="AlphaFoldDB" id="U4VIR7"/>